<proteinExistence type="predicted"/>
<keyword evidence="2" id="KW-0805">Transcription regulation</keyword>
<dbReference type="Pfam" id="PF13977">
    <property type="entry name" value="TetR_C_6"/>
    <property type="match status" value="1"/>
</dbReference>
<evidence type="ECO:0000256" key="3">
    <source>
        <dbReference type="ARBA" id="ARBA00023125"/>
    </source>
</evidence>
<reference evidence="8 9" key="1">
    <citation type="submission" date="2006-06" db="EMBL/GenBank/DDBJ databases">
        <title>Complete sequence of Rubrobacter xylanophilus DSM 9941.</title>
        <authorList>
            <consortium name="US DOE Joint Genome Institute"/>
            <person name="Copeland A."/>
            <person name="Lucas S."/>
            <person name="Lapidus A."/>
            <person name="Barry K."/>
            <person name="Detter J.C."/>
            <person name="Glavina del Rio T."/>
            <person name="Hammon N."/>
            <person name="Israni S."/>
            <person name="Dalin E."/>
            <person name="Tice H."/>
            <person name="Pitluck S."/>
            <person name="Munk A.C."/>
            <person name="Brettin T."/>
            <person name="Bruce D."/>
            <person name="Han C."/>
            <person name="Tapia R."/>
            <person name="Gilna P."/>
            <person name="Schmutz J."/>
            <person name="Larimer F."/>
            <person name="Land M."/>
            <person name="Hauser L."/>
            <person name="Kyrpides N."/>
            <person name="Lykidis A."/>
            <person name="da Costa M.S."/>
            <person name="Rainey F.A."/>
            <person name="Empadinhas N."/>
            <person name="Jolivet E."/>
            <person name="Battista J.R."/>
            <person name="Richardson P."/>
        </authorList>
    </citation>
    <scope>NUCLEOTIDE SEQUENCE [LARGE SCALE GENOMIC DNA]</scope>
    <source>
        <strain evidence="9">DSM 9941 / NBRC 16129 / PRD-1</strain>
    </source>
</reference>
<feature type="region of interest" description="Disordered" evidence="6">
    <location>
        <begin position="210"/>
        <end position="237"/>
    </location>
</feature>
<name>Q1ARS2_RUBXD</name>
<evidence type="ECO:0000313" key="8">
    <source>
        <dbReference type="EMBL" id="ABG05906.1"/>
    </source>
</evidence>
<dbReference type="InterPro" id="IPR036271">
    <property type="entry name" value="Tet_transcr_reg_TetR-rel_C_sf"/>
</dbReference>
<dbReference type="SUPFAM" id="SSF46689">
    <property type="entry name" value="Homeodomain-like"/>
    <property type="match status" value="1"/>
</dbReference>
<evidence type="ECO:0000256" key="4">
    <source>
        <dbReference type="ARBA" id="ARBA00023163"/>
    </source>
</evidence>
<dbReference type="GO" id="GO:0000976">
    <property type="term" value="F:transcription cis-regulatory region binding"/>
    <property type="evidence" value="ECO:0007669"/>
    <property type="project" value="TreeGrafter"/>
</dbReference>
<keyword evidence="9" id="KW-1185">Reference proteome</keyword>
<dbReference type="PRINTS" id="PR00455">
    <property type="entry name" value="HTHTETR"/>
</dbReference>
<dbReference type="AlphaFoldDB" id="Q1ARS2"/>
<dbReference type="InterPro" id="IPR039538">
    <property type="entry name" value="BetI_C"/>
</dbReference>
<organism evidence="8 9">
    <name type="scientific">Rubrobacter xylanophilus (strain DSM 9941 / JCM 11954 / NBRC 16129 / PRD-1)</name>
    <dbReference type="NCBI Taxonomy" id="266117"/>
    <lineage>
        <taxon>Bacteria</taxon>
        <taxon>Bacillati</taxon>
        <taxon>Actinomycetota</taxon>
        <taxon>Rubrobacteria</taxon>
        <taxon>Rubrobacterales</taxon>
        <taxon>Rubrobacteraceae</taxon>
        <taxon>Rubrobacter</taxon>
    </lineage>
</organism>
<dbReference type="PANTHER" id="PTHR30055:SF241">
    <property type="entry name" value="TRANSCRIPTIONAL REGULATORY PROTEIN"/>
    <property type="match status" value="1"/>
</dbReference>
<sequence length="237" mass="27526">MTFEYRWYQNTVGMKKRLTRAEKRERTREELVSAAERLFTERGFHATTVDEIALEAGYTKGAVYSNFGSKEDLFFAVYERRVDRVVADFERAFREAGFIAGSEHMVTEAMRRRGRDDGWLAVFFEFWAHVVRRPELRKRFAKLHARVLEPLIAANERLVEERGIQLPISAEQYTVAVYAMTLGLSLERLTQPDVVDETLGPRMVRLMSENLERRDKKEEPVGDGAESGDWGGGRRRR</sequence>
<dbReference type="PhylomeDB" id="Q1ARS2"/>
<dbReference type="STRING" id="266117.Rxyl_2996"/>
<dbReference type="Proteomes" id="UP000006637">
    <property type="component" value="Chromosome"/>
</dbReference>
<accession>Q1ARS2</accession>
<evidence type="ECO:0000259" key="7">
    <source>
        <dbReference type="PROSITE" id="PS50977"/>
    </source>
</evidence>
<dbReference type="InterPro" id="IPR009057">
    <property type="entry name" value="Homeodomain-like_sf"/>
</dbReference>
<feature type="domain" description="HTH tetR-type" evidence="7">
    <location>
        <begin position="25"/>
        <end position="85"/>
    </location>
</feature>
<dbReference type="Pfam" id="PF00440">
    <property type="entry name" value="TetR_N"/>
    <property type="match status" value="1"/>
</dbReference>
<evidence type="ECO:0000256" key="5">
    <source>
        <dbReference type="PROSITE-ProRule" id="PRU00335"/>
    </source>
</evidence>
<dbReference type="PROSITE" id="PS50977">
    <property type="entry name" value="HTH_TETR_2"/>
    <property type="match status" value="1"/>
</dbReference>
<dbReference type="InterPro" id="IPR050109">
    <property type="entry name" value="HTH-type_TetR-like_transc_reg"/>
</dbReference>
<dbReference type="GO" id="GO:0003700">
    <property type="term" value="F:DNA-binding transcription factor activity"/>
    <property type="evidence" value="ECO:0007669"/>
    <property type="project" value="TreeGrafter"/>
</dbReference>
<keyword evidence="1" id="KW-0678">Repressor</keyword>
<gene>
    <name evidence="8" type="ordered locus">Rxyl_2996</name>
</gene>
<keyword evidence="3 5" id="KW-0238">DNA-binding</keyword>
<feature type="DNA-binding region" description="H-T-H motif" evidence="5">
    <location>
        <begin position="48"/>
        <end position="67"/>
    </location>
</feature>
<dbReference type="EMBL" id="CP000386">
    <property type="protein sequence ID" value="ABG05906.1"/>
    <property type="molecule type" value="Genomic_DNA"/>
</dbReference>
<dbReference type="SUPFAM" id="SSF48498">
    <property type="entry name" value="Tetracyclin repressor-like, C-terminal domain"/>
    <property type="match status" value="1"/>
</dbReference>
<feature type="compositionally biased region" description="Basic and acidic residues" evidence="6">
    <location>
        <begin position="210"/>
        <end position="220"/>
    </location>
</feature>
<evidence type="ECO:0000313" key="9">
    <source>
        <dbReference type="Proteomes" id="UP000006637"/>
    </source>
</evidence>
<dbReference type="eggNOG" id="COG1309">
    <property type="taxonomic scope" value="Bacteria"/>
</dbReference>
<evidence type="ECO:0000256" key="1">
    <source>
        <dbReference type="ARBA" id="ARBA00022491"/>
    </source>
</evidence>
<dbReference type="InterPro" id="IPR001647">
    <property type="entry name" value="HTH_TetR"/>
</dbReference>
<evidence type="ECO:0000256" key="6">
    <source>
        <dbReference type="SAM" id="MobiDB-lite"/>
    </source>
</evidence>
<dbReference type="PANTHER" id="PTHR30055">
    <property type="entry name" value="HTH-TYPE TRANSCRIPTIONAL REGULATOR RUTR"/>
    <property type="match status" value="1"/>
</dbReference>
<dbReference type="GO" id="GO:0045892">
    <property type="term" value="P:negative regulation of DNA-templated transcription"/>
    <property type="evidence" value="ECO:0007669"/>
    <property type="project" value="UniProtKB-ARBA"/>
</dbReference>
<protein>
    <submittedName>
        <fullName evidence="8">Transcriptional regulator, TetR family</fullName>
    </submittedName>
</protein>
<dbReference type="HOGENOM" id="CLU_069356_15_11_11"/>
<evidence type="ECO:0000256" key="2">
    <source>
        <dbReference type="ARBA" id="ARBA00023015"/>
    </source>
</evidence>
<dbReference type="KEGG" id="rxy:Rxyl_2996"/>
<keyword evidence="4" id="KW-0804">Transcription</keyword>
<dbReference type="Gene3D" id="1.10.357.10">
    <property type="entry name" value="Tetracycline Repressor, domain 2"/>
    <property type="match status" value="1"/>
</dbReference>
<dbReference type="FunFam" id="1.10.10.60:FF:000141">
    <property type="entry name" value="TetR family transcriptional regulator"/>
    <property type="match status" value="1"/>
</dbReference>